<organism evidence="1 2">
    <name type="scientific">Candidatus Giovannonibacteria bacterium RIFCSPHIGHO2_12_FULL_43_15</name>
    <dbReference type="NCBI Taxonomy" id="1798341"/>
    <lineage>
        <taxon>Bacteria</taxon>
        <taxon>Candidatus Giovannoniibacteriota</taxon>
    </lineage>
</organism>
<dbReference type="Proteomes" id="UP000177723">
    <property type="component" value="Unassembled WGS sequence"/>
</dbReference>
<proteinExistence type="predicted"/>
<dbReference type="AlphaFoldDB" id="A0A1F5WRF6"/>
<dbReference type="EMBL" id="MFHT01000003">
    <property type="protein sequence ID" value="OGF78252.1"/>
    <property type="molecule type" value="Genomic_DNA"/>
</dbReference>
<comment type="caution">
    <text evidence="1">The sequence shown here is derived from an EMBL/GenBank/DDBJ whole genome shotgun (WGS) entry which is preliminary data.</text>
</comment>
<accession>A0A1F5WRF6</accession>
<evidence type="ECO:0000313" key="1">
    <source>
        <dbReference type="EMBL" id="OGF78252.1"/>
    </source>
</evidence>
<reference evidence="1 2" key="1">
    <citation type="journal article" date="2016" name="Nat. Commun.">
        <title>Thousands of microbial genomes shed light on interconnected biogeochemical processes in an aquifer system.</title>
        <authorList>
            <person name="Anantharaman K."/>
            <person name="Brown C.T."/>
            <person name="Hug L.A."/>
            <person name="Sharon I."/>
            <person name="Castelle C.J."/>
            <person name="Probst A.J."/>
            <person name="Thomas B.C."/>
            <person name="Singh A."/>
            <person name="Wilkins M.J."/>
            <person name="Karaoz U."/>
            <person name="Brodie E.L."/>
            <person name="Williams K.H."/>
            <person name="Hubbard S.S."/>
            <person name="Banfield J.F."/>
        </authorList>
    </citation>
    <scope>NUCLEOTIDE SEQUENCE [LARGE SCALE GENOMIC DNA]</scope>
</reference>
<protein>
    <submittedName>
        <fullName evidence="1">Uncharacterized protein</fullName>
    </submittedName>
</protein>
<evidence type="ECO:0000313" key="2">
    <source>
        <dbReference type="Proteomes" id="UP000177723"/>
    </source>
</evidence>
<sequence length="85" mass="9264">MRNTKLIKADLSLVLIFVFLAVPTLAYRFGGKFLIDTFSAYKRKLFTSLTDVDKKSSEFLRAVIVNEAMADTGSSPPPSKTGCGG</sequence>
<gene>
    <name evidence="1" type="ORF">A3F23_02365</name>
</gene>
<name>A0A1F5WRF6_9BACT</name>